<dbReference type="PANTHER" id="PTHR43371:SF1">
    <property type="entry name" value="RIBONUCLEOSIDE-DIPHOSPHATE REDUCTASE"/>
    <property type="match status" value="1"/>
</dbReference>
<feature type="domain" description="B12-dependent ribonucleotide reductase insertion" evidence="12">
    <location>
        <begin position="159"/>
        <end position="234"/>
    </location>
</feature>
<keyword evidence="8" id="KW-0676">Redox-active center</keyword>
<keyword evidence="9" id="KW-0170">Cobalt</keyword>
<keyword evidence="7" id="KW-1015">Disulfide bond</keyword>
<dbReference type="AlphaFoldDB" id="A0A6C0M0E1"/>
<name>A0A6C0M0E1_9ZZZZ</name>
<dbReference type="Pfam" id="PF17975">
    <property type="entry name" value="RNR_Alpha"/>
    <property type="match status" value="1"/>
</dbReference>
<dbReference type="Pfam" id="PF21995">
    <property type="entry name" value="RNR-II_ins_dom"/>
    <property type="match status" value="1"/>
</dbReference>
<dbReference type="GO" id="GO:0031419">
    <property type="term" value="F:cobalamin binding"/>
    <property type="evidence" value="ECO:0007669"/>
    <property type="project" value="UniProtKB-KW"/>
</dbReference>
<proteinExistence type="inferred from homology"/>
<evidence type="ECO:0000256" key="4">
    <source>
        <dbReference type="ARBA" id="ARBA00022628"/>
    </source>
</evidence>
<dbReference type="InterPro" id="IPR050862">
    <property type="entry name" value="RdRp_reductase_class-2"/>
</dbReference>
<feature type="domain" description="Ribonucleotide reductase alpha-helical" evidence="11">
    <location>
        <begin position="9"/>
        <end position="107"/>
    </location>
</feature>
<dbReference type="InterPro" id="IPR040763">
    <property type="entry name" value="RNR_alpha_hel"/>
</dbReference>
<evidence type="ECO:0000313" key="13">
    <source>
        <dbReference type="EMBL" id="QHU35461.1"/>
    </source>
</evidence>
<dbReference type="InterPro" id="IPR054158">
    <property type="entry name" value="RNR-II_ins_dom"/>
</dbReference>
<evidence type="ECO:0000256" key="5">
    <source>
        <dbReference type="ARBA" id="ARBA00022705"/>
    </source>
</evidence>
<evidence type="ECO:0000256" key="10">
    <source>
        <dbReference type="ARBA" id="ARBA00048987"/>
    </source>
</evidence>
<evidence type="ECO:0000256" key="9">
    <source>
        <dbReference type="ARBA" id="ARBA00023285"/>
    </source>
</evidence>
<dbReference type="EC" id="1.17.4.2" evidence="3"/>
<comment type="catalytic activity">
    <reaction evidence="10">
        <text>a 2'-deoxyribonucleoside 5'-triphosphate + [thioredoxin]-disulfide + H2O = a ribonucleoside 5'-triphosphate + [thioredoxin]-dithiol</text>
        <dbReference type="Rhea" id="RHEA:12701"/>
        <dbReference type="Rhea" id="RHEA-COMP:10698"/>
        <dbReference type="Rhea" id="RHEA-COMP:10700"/>
        <dbReference type="ChEBI" id="CHEBI:15377"/>
        <dbReference type="ChEBI" id="CHEBI:29950"/>
        <dbReference type="ChEBI" id="CHEBI:50058"/>
        <dbReference type="ChEBI" id="CHEBI:61557"/>
        <dbReference type="ChEBI" id="CHEBI:61560"/>
        <dbReference type="EC" id="1.17.4.2"/>
    </reaction>
</comment>
<organism evidence="13">
    <name type="scientific">viral metagenome</name>
    <dbReference type="NCBI Taxonomy" id="1070528"/>
    <lineage>
        <taxon>unclassified sequences</taxon>
        <taxon>metagenomes</taxon>
        <taxon>organismal metagenomes</taxon>
    </lineage>
</organism>
<evidence type="ECO:0000256" key="7">
    <source>
        <dbReference type="ARBA" id="ARBA00023157"/>
    </source>
</evidence>
<evidence type="ECO:0000259" key="12">
    <source>
        <dbReference type="Pfam" id="PF21995"/>
    </source>
</evidence>
<dbReference type="SUPFAM" id="SSF51998">
    <property type="entry name" value="PFL-like glycyl radical enzymes"/>
    <property type="match status" value="1"/>
</dbReference>
<dbReference type="EMBL" id="MN740609">
    <property type="protein sequence ID" value="QHU35461.1"/>
    <property type="molecule type" value="Genomic_DNA"/>
</dbReference>
<reference evidence="13" key="1">
    <citation type="journal article" date="2020" name="Nature">
        <title>Giant virus diversity and host interactions through global metagenomics.</title>
        <authorList>
            <person name="Schulz F."/>
            <person name="Roux S."/>
            <person name="Paez-Espino D."/>
            <person name="Jungbluth S."/>
            <person name="Walsh D.A."/>
            <person name="Denef V.J."/>
            <person name="McMahon K.D."/>
            <person name="Konstantinidis K.T."/>
            <person name="Eloe-Fadrosh E.A."/>
            <person name="Kyrpides N.C."/>
            <person name="Woyke T."/>
        </authorList>
    </citation>
    <scope>NUCLEOTIDE SEQUENCE</scope>
    <source>
        <strain evidence="13">GVMAG-S-1029409-49</strain>
    </source>
</reference>
<evidence type="ECO:0000256" key="8">
    <source>
        <dbReference type="ARBA" id="ARBA00023284"/>
    </source>
</evidence>
<keyword evidence="4" id="KW-0846">Cobalamin</keyword>
<evidence type="ECO:0000256" key="1">
    <source>
        <dbReference type="ARBA" id="ARBA00001922"/>
    </source>
</evidence>
<dbReference type="GO" id="GO:0004748">
    <property type="term" value="F:ribonucleoside-diphosphate reductase activity, thioredoxin disulfide as acceptor"/>
    <property type="evidence" value="ECO:0007669"/>
    <property type="project" value="TreeGrafter"/>
</dbReference>
<comment type="cofactor">
    <cofactor evidence="1">
        <name>adenosylcob(III)alamin</name>
        <dbReference type="ChEBI" id="CHEBI:18408"/>
    </cofactor>
</comment>
<evidence type="ECO:0000256" key="6">
    <source>
        <dbReference type="ARBA" id="ARBA00023002"/>
    </source>
</evidence>
<dbReference type="PANTHER" id="PTHR43371">
    <property type="entry name" value="VITAMIN B12-DEPENDENT RIBONUCLEOTIDE REDUCTASE"/>
    <property type="match status" value="1"/>
</dbReference>
<dbReference type="GO" id="GO:0008998">
    <property type="term" value="F:ribonucleoside-triphosphate reductase (thioredoxin) activity"/>
    <property type="evidence" value="ECO:0007669"/>
    <property type="project" value="UniProtKB-EC"/>
</dbReference>
<keyword evidence="6" id="KW-0560">Oxidoreductase</keyword>
<evidence type="ECO:0000256" key="3">
    <source>
        <dbReference type="ARBA" id="ARBA00012275"/>
    </source>
</evidence>
<dbReference type="Gene3D" id="3.20.70.20">
    <property type="match status" value="3"/>
</dbReference>
<protein>
    <recommendedName>
        <fullName evidence="3">ribonucleoside-triphosphate reductase (thioredoxin)</fullName>
        <ecNumber evidence="3">1.17.4.2</ecNumber>
    </recommendedName>
</protein>
<keyword evidence="5" id="KW-0235">DNA replication</keyword>
<evidence type="ECO:0000259" key="11">
    <source>
        <dbReference type="Pfam" id="PF17975"/>
    </source>
</evidence>
<evidence type="ECO:0000256" key="2">
    <source>
        <dbReference type="ARBA" id="ARBA00005654"/>
    </source>
</evidence>
<dbReference type="GO" id="GO:0006260">
    <property type="term" value="P:DNA replication"/>
    <property type="evidence" value="ECO:0007669"/>
    <property type="project" value="UniProtKB-KW"/>
</dbReference>
<comment type="similarity">
    <text evidence="2">Belongs to the class II ribonucleoside-triphosphate reductase family.</text>
</comment>
<accession>A0A6C0M0E1</accession>
<sequence>MFVKHFFTLSNSFVLRLKALPAPFDMFGEVVFYRTYSRRKEDGSQETWADTVVRVINGVFSIRKNHYIEHELPWSDEETIPSAETMALAMFHLKFLPAGRGLWAMGTVNTFTRGSASLFNCGAVSTIDLPDACSWAMDMLMNGVGVGFDTAWNGHIVPWSSNTDQKTYVIPDTREGWVEATRLLVDNYVAQGNAYDWVFDYSAIRKKGSIIRGFGGIASGPEPLIKLHQRIREIFTRSPMHDRTRVVADLMNSIGACVVSGNVRRSAEIIIGDQHDETFMNLKNYDLNPERSSIGWMSNNTVVLKTQADFINLPRIAERIRSNGEPGVMNLLNVQKYGRVRYGEESEDRAFLINPCGEIPLENKELCNLAEVFPTNCHSDQEYYDALSYATYYTATVALLPTHCKETNSVIARNRRTGVSLTGIADWLDTIGMASMIRKLRDGYKHVKSYNERLASDAGVRSSVRVTTVKPSGTLSLMVGVSSGIHFPTFKHAIRRIRIAQNSPICTILQRAGVPNEVDSYSDNTQVFEFVTRSSKTRSANEVSAWEQFSLLATLQREWSDNSVSATIYFDQSTEGQQIEQMLAQFAPIIKTVSMLPHSDVGSYVQMPYEGITSNEYEKRRVALSATNIDWKELRNSDGIDMKFCTNDSCSL</sequence>